<keyword evidence="10 15" id="KW-0560">Oxidoreductase</keyword>
<evidence type="ECO:0000313" key="16">
    <source>
        <dbReference type="EMBL" id="CAH0560969.1"/>
    </source>
</evidence>
<dbReference type="GO" id="GO:0005789">
    <property type="term" value="C:endoplasmic reticulum membrane"/>
    <property type="evidence" value="ECO:0007669"/>
    <property type="project" value="UniProtKB-SubCell"/>
</dbReference>
<dbReference type="GO" id="GO:0020037">
    <property type="term" value="F:heme binding"/>
    <property type="evidence" value="ECO:0007669"/>
    <property type="project" value="InterPro"/>
</dbReference>
<evidence type="ECO:0000256" key="5">
    <source>
        <dbReference type="ARBA" id="ARBA00010617"/>
    </source>
</evidence>
<dbReference type="GO" id="GO:0016705">
    <property type="term" value="F:oxidoreductase activity, acting on paired donors, with incorporation or reduction of molecular oxygen"/>
    <property type="evidence" value="ECO:0007669"/>
    <property type="project" value="InterPro"/>
</dbReference>
<comment type="function">
    <text evidence="2">May be involved in the metabolism of insect hormones and in the breakdown of synthetic insecticides.</text>
</comment>
<dbReference type="PROSITE" id="PS00086">
    <property type="entry name" value="CYTOCHROME_P450"/>
    <property type="match status" value="1"/>
</dbReference>
<dbReference type="PANTHER" id="PTHR24291:SF189">
    <property type="entry name" value="CYTOCHROME P450 4C3-RELATED"/>
    <property type="match status" value="1"/>
</dbReference>
<evidence type="ECO:0000256" key="8">
    <source>
        <dbReference type="ARBA" id="ARBA00022824"/>
    </source>
</evidence>
<reference evidence="16" key="1">
    <citation type="submission" date="2021-12" db="EMBL/GenBank/DDBJ databases">
        <authorList>
            <person name="King R."/>
        </authorList>
    </citation>
    <scope>NUCLEOTIDE SEQUENCE</scope>
</reference>
<evidence type="ECO:0000256" key="7">
    <source>
        <dbReference type="ARBA" id="ARBA00022723"/>
    </source>
</evidence>
<evidence type="ECO:0000256" key="14">
    <source>
        <dbReference type="PIRSR" id="PIRSR602401-1"/>
    </source>
</evidence>
<dbReference type="Pfam" id="PF00067">
    <property type="entry name" value="p450"/>
    <property type="match status" value="1"/>
</dbReference>
<evidence type="ECO:0000256" key="3">
    <source>
        <dbReference type="ARBA" id="ARBA00004174"/>
    </source>
</evidence>
<dbReference type="InterPro" id="IPR017972">
    <property type="entry name" value="Cyt_P450_CS"/>
</dbReference>
<comment type="similarity">
    <text evidence="5 15">Belongs to the cytochrome P450 family.</text>
</comment>
<protein>
    <recommendedName>
        <fullName evidence="18">Cytochrome P450</fullName>
    </recommendedName>
</protein>
<dbReference type="Proteomes" id="UP001154078">
    <property type="component" value="Chromosome 7"/>
</dbReference>
<dbReference type="PRINTS" id="PR00463">
    <property type="entry name" value="EP450I"/>
</dbReference>
<keyword evidence="11 14" id="KW-0408">Iron</keyword>
<dbReference type="Gene3D" id="1.10.630.10">
    <property type="entry name" value="Cytochrome P450"/>
    <property type="match status" value="1"/>
</dbReference>
<evidence type="ECO:0000256" key="6">
    <source>
        <dbReference type="ARBA" id="ARBA00022617"/>
    </source>
</evidence>
<keyword evidence="13" id="KW-0472">Membrane</keyword>
<keyword evidence="6 14" id="KW-0349">Heme</keyword>
<evidence type="ECO:0000256" key="12">
    <source>
        <dbReference type="ARBA" id="ARBA00023033"/>
    </source>
</evidence>
<dbReference type="InterPro" id="IPR001128">
    <property type="entry name" value="Cyt_P450"/>
</dbReference>
<dbReference type="SUPFAM" id="SSF48264">
    <property type="entry name" value="Cytochrome P450"/>
    <property type="match status" value="1"/>
</dbReference>
<keyword evidence="12 15" id="KW-0503">Monooxygenase</keyword>
<name>A0A9P0FM43_BRAAE</name>
<dbReference type="EMBL" id="OV121138">
    <property type="protein sequence ID" value="CAH0560969.1"/>
    <property type="molecule type" value="Genomic_DNA"/>
</dbReference>
<evidence type="ECO:0000256" key="13">
    <source>
        <dbReference type="ARBA" id="ARBA00023136"/>
    </source>
</evidence>
<comment type="cofactor">
    <cofactor evidence="1 14">
        <name>heme</name>
        <dbReference type="ChEBI" id="CHEBI:30413"/>
    </cofactor>
</comment>
<evidence type="ECO:0008006" key="18">
    <source>
        <dbReference type="Google" id="ProtNLM"/>
    </source>
</evidence>
<gene>
    <name evidence="16" type="ORF">MELIAE_LOCUS10627</name>
</gene>
<proteinExistence type="inferred from homology"/>
<feature type="binding site" description="axial binding residue" evidence="14">
    <location>
        <position position="428"/>
    </location>
    <ligand>
        <name>heme</name>
        <dbReference type="ChEBI" id="CHEBI:30413"/>
    </ligand>
    <ligandPart>
        <name>Fe</name>
        <dbReference type="ChEBI" id="CHEBI:18248"/>
    </ligandPart>
</feature>
<dbReference type="PRINTS" id="PR00385">
    <property type="entry name" value="P450"/>
</dbReference>
<dbReference type="GO" id="GO:0004497">
    <property type="term" value="F:monooxygenase activity"/>
    <property type="evidence" value="ECO:0007669"/>
    <property type="project" value="UniProtKB-KW"/>
</dbReference>
<dbReference type="InterPro" id="IPR036396">
    <property type="entry name" value="Cyt_P450_sf"/>
</dbReference>
<dbReference type="AlphaFoldDB" id="A0A9P0FM43"/>
<keyword evidence="8" id="KW-0256">Endoplasmic reticulum</keyword>
<evidence type="ECO:0000256" key="2">
    <source>
        <dbReference type="ARBA" id="ARBA00003690"/>
    </source>
</evidence>
<comment type="subcellular location">
    <subcellularLocation>
        <location evidence="4">Endoplasmic reticulum membrane</location>
        <topology evidence="4">Peripheral membrane protein</topology>
    </subcellularLocation>
    <subcellularLocation>
        <location evidence="3">Microsome membrane</location>
        <topology evidence="3">Peripheral membrane protein</topology>
    </subcellularLocation>
</comment>
<dbReference type="InterPro" id="IPR050196">
    <property type="entry name" value="Cytochrome_P450_Monoox"/>
</dbReference>
<evidence type="ECO:0000256" key="9">
    <source>
        <dbReference type="ARBA" id="ARBA00022848"/>
    </source>
</evidence>
<sequence length="482" mass="56457">MMVMVILIFISVVLFQLFYKHKHYKKYKDFYNLPTPFYCPIIGNTYKMVNKNILIFINELLKKYGNPCVCYFPHKTYITSKPEEIKILLNHPNVLEKSLEYNHLKIYLKKSLMLAPVDDWRRQRKMISKSFKIKILESFVGRFYLKSENLLKMIEQNKFNNDVYTLFREFTLDAFCEASIGIKSNIMGNKNHKFLSGVKEAQRLAFTRIGNIIKQNDLLFSFMTDGKLMKKKITDMHEFISGVILEKRKNRDQINEDPHNLPLLDLLLQESHEKKLTDDYIQEEMIMFASAATNTTAHTIAFTCCLLGMHQEIQEKVYEEVMTVIGPDKEIDKYHLGLLKYTEMTINEVMRLCPVVPMVARKTTADIDLENKIIPANTGVILNFFCLHRDENIYLNPLIFDPKRFSSEEIAKRPEYSFLPFSGGPRNCIGFKYAMMLMKTTIANIVRKFKITSRHKSVNDFKLISNVVMTTTHPLNCKFNLR</sequence>
<keyword evidence="9" id="KW-0492">Microsome</keyword>
<evidence type="ECO:0000256" key="15">
    <source>
        <dbReference type="RuleBase" id="RU000461"/>
    </source>
</evidence>
<evidence type="ECO:0000313" key="17">
    <source>
        <dbReference type="Proteomes" id="UP001154078"/>
    </source>
</evidence>
<organism evidence="16 17">
    <name type="scientific">Brassicogethes aeneus</name>
    <name type="common">Rape pollen beetle</name>
    <name type="synonym">Meligethes aeneus</name>
    <dbReference type="NCBI Taxonomy" id="1431903"/>
    <lineage>
        <taxon>Eukaryota</taxon>
        <taxon>Metazoa</taxon>
        <taxon>Ecdysozoa</taxon>
        <taxon>Arthropoda</taxon>
        <taxon>Hexapoda</taxon>
        <taxon>Insecta</taxon>
        <taxon>Pterygota</taxon>
        <taxon>Neoptera</taxon>
        <taxon>Endopterygota</taxon>
        <taxon>Coleoptera</taxon>
        <taxon>Polyphaga</taxon>
        <taxon>Cucujiformia</taxon>
        <taxon>Nitidulidae</taxon>
        <taxon>Meligethinae</taxon>
        <taxon>Brassicogethes</taxon>
    </lineage>
</organism>
<dbReference type="InterPro" id="IPR002401">
    <property type="entry name" value="Cyt_P450_E_grp-I"/>
</dbReference>
<dbReference type="PANTHER" id="PTHR24291">
    <property type="entry name" value="CYTOCHROME P450 FAMILY 4"/>
    <property type="match status" value="1"/>
</dbReference>
<evidence type="ECO:0000256" key="1">
    <source>
        <dbReference type="ARBA" id="ARBA00001971"/>
    </source>
</evidence>
<dbReference type="OrthoDB" id="1470350at2759"/>
<keyword evidence="17" id="KW-1185">Reference proteome</keyword>
<evidence type="ECO:0000256" key="11">
    <source>
        <dbReference type="ARBA" id="ARBA00023004"/>
    </source>
</evidence>
<evidence type="ECO:0000256" key="10">
    <source>
        <dbReference type="ARBA" id="ARBA00023002"/>
    </source>
</evidence>
<evidence type="ECO:0000256" key="4">
    <source>
        <dbReference type="ARBA" id="ARBA00004406"/>
    </source>
</evidence>
<accession>A0A9P0FM43</accession>
<dbReference type="GO" id="GO:0005506">
    <property type="term" value="F:iron ion binding"/>
    <property type="evidence" value="ECO:0007669"/>
    <property type="project" value="InterPro"/>
</dbReference>
<keyword evidence="7 14" id="KW-0479">Metal-binding</keyword>